<reference evidence="3 4" key="1">
    <citation type="submission" date="2019-11" db="EMBL/GenBank/DDBJ databases">
        <title>Pedobacter petrophilus genome.</title>
        <authorList>
            <person name="Feldbauer M.J."/>
            <person name="Newman J.D."/>
        </authorList>
    </citation>
    <scope>NUCLEOTIDE SEQUENCE [LARGE SCALE GENOMIC DNA]</scope>
    <source>
        <strain evidence="3 4">LMG 29686</strain>
    </source>
</reference>
<gene>
    <name evidence="3" type="ORF">GJU39_18205</name>
</gene>
<dbReference type="EMBL" id="WKKH01000037">
    <property type="protein sequence ID" value="MRX78016.1"/>
    <property type="molecule type" value="Genomic_DNA"/>
</dbReference>
<feature type="chain" id="PRO_5029482746" evidence="1">
    <location>
        <begin position="28"/>
        <end position="293"/>
    </location>
</feature>
<dbReference type="Pfam" id="PF00801">
    <property type="entry name" value="PKD"/>
    <property type="match status" value="1"/>
</dbReference>
<evidence type="ECO:0000313" key="4">
    <source>
        <dbReference type="Proteomes" id="UP000487757"/>
    </source>
</evidence>
<dbReference type="InterPro" id="IPR013728">
    <property type="entry name" value="BT_3987-like_N"/>
</dbReference>
<dbReference type="Pfam" id="PF08522">
    <property type="entry name" value="BT_3987-like_N"/>
    <property type="match status" value="1"/>
</dbReference>
<dbReference type="CDD" id="cd00146">
    <property type="entry name" value="PKD"/>
    <property type="match status" value="1"/>
</dbReference>
<feature type="domain" description="PKD" evidence="2">
    <location>
        <begin position="226"/>
        <end position="271"/>
    </location>
</feature>
<dbReference type="InterPro" id="IPR000601">
    <property type="entry name" value="PKD_dom"/>
</dbReference>
<dbReference type="SUPFAM" id="SSF49299">
    <property type="entry name" value="PKD domain"/>
    <property type="match status" value="1"/>
</dbReference>
<dbReference type="AlphaFoldDB" id="A0A7K0G4V1"/>
<dbReference type="InterPro" id="IPR035986">
    <property type="entry name" value="PKD_dom_sf"/>
</dbReference>
<sequence>MKNYLSFHKAKLLICLTGLLFTISSCDYQDIEDASFPPESVYLSTAALVKKGPDANGLYTNAIYRFNNIEAINPVPKYTVDLGSSKFNILMGVQRAGVTSKGSVNVNLTLDTDTITLLKSKGILTAATEVLPKDKILIPATVQIADQSNSSIFNFGVDLAFLKSNPNKTYAIGLTIISSDRTVTSDLKSVIVLINTNILVPSADFTSTLNAATKTVSLVNSSLNWVNYTWNFGDGSPAITTDLTITNNNNRVLPAITKTYAPGTYTITLTAVGLPLVNGQINQSVKTMTVVIP</sequence>
<dbReference type="PROSITE" id="PS51257">
    <property type="entry name" value="PROKAR_LIPOPROTEIN"/>
    <property type="match status" value="1"/>
</dbReference>
<dbReference type="Gene3D" id="2.60.40.10">
    <property type="entry name" value="Immunoglobulins"/>
    <property type="match status" value="1"/>
</dbReference>
<keyword evidence="4" id="KW-1185">Reference proteome</keyword>
<dbReference type="InterPro" id="IPR013783">
    <property type="entry name" value="Ig-like_fold"/>
</dbReference>
<dbReference type="RefSeq" id="WP_154282429.1">
    <property type="nucleotide sequence ID" value="NZ_JBHUJQ010000001.1"/>
</dbReference>
<organism evidence="3 4">
    <name type="scientific">Pedobacter petrophilus</name>
    <dbReference type="NCBI Taxonomy" id="1908241"/>
    <lineage>
        <taxon>Bacteria</taxon>
        <taxon>Pseudomonadati</taxon>
        <taxon>Bacteroidota</taxon>
        <taxon>Sphingobacteriia</taxon>
        <taxon>Sphingobacteriales</taxon>
        <taxon>Sphingobacteriaceae</taxon>
        <taxon>Pedobacter</taxon>
    </lineage>
</organism>
<comment type="caution">
    <text evidence="3">The sequence shown here is derived from an EMBL/GenBank/DDBJ whole genome shotgun (WGS) entry which is preliminary data.</text>
</comment>
<dbReference type="OrthoDB" id="7443339at2"/>
<dbReference type="PROSITE" id="PS50093">
    <property type="entry name" value="PKD"/>
    <property type="match status" value="1"/>
</dbReference>
<evidence type="ECO:0000256" key="1">
    <source>
        <dbReference type="SAM" id="SignalP"/>
    </source>
</evidence>
<dbReference type="Gene3D" id="2.60.40.1740">
    <property type="entry name" value="hypothetical protein (bacova_03559)"/>
    <property type="match status" value="1"/>
</dbReference>
<keyword evidence="1" id="KW-0732">Signal</keyword>
<evidence type="ECO:0000313" key="3">
    <source>
        <dbReference type="EMBL" id="MRX78016.1"/>
    </source>
</evidence>
<evidence type="ECO:0000259" key="2">
    <source>
        <dbReference type="PROSITE" id="PS50093"/>
    </source>
</evidence>
<dbReference type="Proteomes" id="UP000487757">
    <property type="component" value="Unassembled WGS sequence"/>
</dbReference>
<accession>A0A7K0G4V1</accession>
<name>A0A7K0G4V1_9SPHI</name>
<proteinExistence type="predicted"/>
<protein>
    <submittedName>
        <fullName evidence="3">DUF1735 domain-containing protein</fullName>
    </submittedName>
</protein>
<feature type="signal peptide" evidence="1">
    <location>
        <begin position="1"/>
        <end position="27"/>
    </location>
</feature>